<evidence type="ECO:0000313" key="3">
    <source>
        <dbReference type="Proteomes" id="UP000016936"/>
    </source>
</evidence>
<evidence type="ECO:0000313" key="2">
    <source>
        <dbReference type="EMBL" id="EMD95308.1"/>
    </source>
</evidence>
<keyword evidence="3" id="KW-1185">Reference proteome</keyword>
<reference evidence="3" key="2">
    <citation type="journal article" date="2013" name="PLoS Genet.">
        <title>Comparative genome structure, secondary metabolite, and effector coding capacity across Cochliobolus pathogens.</title>
        <authorList>
            <person name="Condon B.J."/>
            <person name="Leng Y."/>
            <person name="Wu D."/>
            <person name="Bushley K.E."/>
            <person name="Ohm R.A."/>
            <person name="Otillar R."/>
            <person name="Martin J."/>
            <person name="Schackwitz W."/>
            <person name="Grimwood J."/>
            <person name="MohdZainudin N."/>
            <person name="Xue C."/>
            <person name="Wang R."/>
            <person name="Manning V.A."/>
            <person name="Dhillon B."/>
            <person name="Tu Z.J."/>
            <person name="Steffenson B.J."/>
            <person name="Salamov A."/>
            <person name="Sun H."/>
            <person name="Lowry S."/>
            <person name="LaButti K."/>
            <person name="Han J."/>
            <person name="Copeland A."/>
            <person name="Lindquist E."/>
            <person name="Barry K."/>
            <person name="Schmutz J."/>
            <person name="Baker S.E."/>
            <person name="Ciuffetti L.M."/>
            <person name="Grigoriev I.V."/>
            <person name="Zhong S."/>
            <person name="Turgeon B.G."/>
        </authorList>
    </citation>
    <scope>NUCLEOTIDE SEQUENCE [LARGE SCALE GENOMIC DNA]</scope>
    <source>
        <strain evidence="3">C5 / ATCC 48332 / race O</strain>
    </source>
</reference>
<dbReference type="AlphaFoldDB" id="M2V5Q2"/>
<feature type="non-terminal residue" evidence="2">
    <location>
        <position position="1"/>
    </location>
</feature>
<reference evidence="2 3" key="1">
    <citation type="journal article" date="2012" name="PLoS Pathog.">
        <title>Diverse lifestyles and strategies of plant pathogenesis encoded in the genomes of eighteen Dothideomycetes fungi.</title>
        <authorList>
            <person name="Ohm R.A."/>
            <person name="Feau N."/>
            <person name="Henrissat B."/>
            <person name="Schoch C.L."/>
            <person name="Horwitz B.A."/>
            <person name="Barry K.W."/>
            <person name="Condon B.J."/>
            <person name="Copeland A.C."/>
            <person name="Dhillon B."/>
            <person name="Glaser F."/>
            <person name="Hesse C.N."/>
            <person name="Kosti I."/>
            <person name="LaButti K."/>
            <person name="Lindquist E.A."/>
            <person name="Lucas S."/>
            <person name="Salamov A.A."/>
            <person name="Bradshaw R.E."/>
            <person name="Ciuffetti L."/>
            <person name="Hamelin R.C."/>
            <person name="Kema G.H.J."/>
            <person name="Lawrence C."/>
            <person name="Scott J.A."/>
            <person name="Spatafora J.W."/>
            <person name="Turgeon B.G."/>
            <person name="de Wit P.J.G.M."/>
            <person name="Zhong S."/>
            <person name="Goodwin S.B."/>
            <person name="Grigoriev I.V."/>
        </authorList>
    </citation>
    <scope>NUCLEOTIDE SEQUENCE [LARGE SCALE GENOMIC DNA]</scope>
    <source>
        <strain evidence="3">C5 / ATCC 48332 / race O</strain>
    </source>
</reference>
<proteinExistence type="predicted"/>
<dbReference type="OMA" id="MIHEHST"/>
<evidence type="ECO:0000256" key="1">
    <source>
        <dbReference type="SAM" id="Coils"/>
    </source>
</evidence>
<feature type="non-terminal residue" evidence="2">
    <location>
        <position position="136"/>
    </location>
</feature>
<gene>
    <name evidence="2" type="ORF">COCHEDRAFT_1082091</name>
</gene>
<keyword evidence="1" id="KW-0175">Coiled coil</keyword>
<dbReference type="Proteomes" id="UP000016936">
    <property type="component" value="Unassembled WGS sequence"/>
</dbReference>
<name>M2V5Q2_COCH5</name>
<protein>
    <submittedName>
        <fullName evidence="2">Uncharacterized protein</fullName>
    </submittedName>
</protein>
<accession>M2V5Q2</accession>
<sequence length="136" mass="15462">ERLDSLEGLLSTFNRAGIAGQFTGFFAGAEAIAQIRRLANSVEKIEGSLKGIERNLDAISEQGDKFPHHIHEWLRMMIHEHSTDNAAHYFAVFDRGTRWHPKFFAINEDNPLGRQYLGHKTDLDELCAFLADEVRP</sequence>
<dbReference type="HOGENOM" id="CLU_1880320_0_0_1"/>
<feature type="coiled-coil region" evidence="1">
    <location>
        <begin position="35"/>
        <end position="62"/>
    </location>
</feature>
<organism evidence="2 3">
    <name type="scientific">Cochliobolus heterostrophus (strain C5 / ATCC 48332 / race O)</name>
    <name type="common">Southern corn leaf blight fungus</name>
    <name type="synonym">Bipolaris maydis</name>
    <dbReference type="NCBI Taxonomy" id="701091"/>
    <lineage>
        <taxon>Eukaryota</taxon>
        <taxon>Fungi</taxon>
        <taxon>Dikarya</taxon>
        <taxon>Ascomycota</taxon>
        <taxon>Pezizomycotina</taxon>
        <taxon>Dothideomycetes</taxon>
        <taxon>Pleosporomycetidae</taxon>
        <taxon>Pleosporales</taxon>
        <taxon>Pleosporineae</taxon>
        <taxon>Pleosporaceae</taxon>
        <taxon>Bipolaris</taxon>
    </lineage>
</organism>
<dbReference type="EMBL" id="KB445571">
    <property type="protein sequence ID" value="EMD95308.1"/>
    <property type="molecule type" value="Genomic_DNA"/>
</dbReference>